<dbReference type="SUPFAM" id="SSF81901">
    <property type="entry name" value="HCP-like"/>
    <property type="match status" value="1"/>
</dbReference>
<feature type="repeat" description="PPR" evidence="2">
    <location>
        <begin position="359"/>
        <end position="393"/>
    </location>
</feature>
<dbReference type="InterPro" id="IPR033443">
    <property type="entry name" value="PROP1-like_PPR_dom"/>
</dbReference>
<keyword evidence="1" id="KW-0677">Repeat</keyword>
<evidence type="ECO:0000256" key="3">
    <source>
        <dbReference type="SAM" id="MobiDB-lite"/>
    </source>
</evidence>
<feature type="repeat" description="PPR" evidence="2">
    <location>
        <begin position="394"/>
        <end position="428"/>
    </location>
</feature>
<evidence type="ECO:0000256" key="1">
    <source>
        <dbReference type="ARBA" id="ARBA00022737"/>
    </source>
</evidence>
<evidence type="ECO:0000313" key="6">
    <source>
        <dbReference type="Proteomes" id="UP000507222"/>
    </source>
</evidence>
<evidence type="ECO:0000256" key="2">
    <source>
        <dbReference type="PROSITE-ProRule" id="PRU00708"/>
    </source>
</evidence>
<name>A0A6J5V7D1_PRUAR</name>
<dbReference type="PANTHER" id="PTHR47942:SF16">
    <property type="entry name" value="PENTATRICOPEPTIDE REPEAT DOMAIN CONTAINING PROTEIN-RELATED"/>
    <property type="match status" value="1"/>
</dbReference>
<dbReference type="PANTHER" id="PTHR47942">
    <property type="entry name" value="TETRATRICOPEPTIDE REPEAT (TPR)-LIKE SUPERFAMILY PROTEIN-RELATED"/>
    <property type="match status" value="1"/>
</dbReference>
<protein>
    <recommendedName>
        <fullName evidence="4">PROP1-like PPR domain-containing protein</fullName>
    </recommendedName>
</protein>
<feature type="repeat" description="PPR" evidence="2">
    <location>
        <begin position="429"/>
        <end position="463"/>
    </location>
</feature>
<dbReference type="EMBL" id="CAEKDK010000006">
    <property type="protein sequence ID" value="CAB4284946.1"/>
    <property type="molecule type" value="Genomic_DNA"/>
</dbReference>
<feature type="domain" description="PROP1-like PPR" evidence="4">
    <location>
        <begin position="446"/>
        <end position="566"/>
    </location>
</feature>
<dbReference type="Proteomes" id="UP000507222">
    <property type="component" value="Unassembled WGS sequence"/>
</dbReference>
<proteinExistence type="predicted"/>
<dbReference type="InterPro" id="IPR011990">
    <property type="entry name" value="TPR-like_helical_dom_sf"/>
</dbReference>
<dbReference type="Gene3D" id="1.25.40.10">
    <property type="entry name" value="Tetratricopeptide repeat domain"/>
    <property type="match status" value="4"/>
</dbReference>
<organism evidence="5 6">
    <name type="scientific">Prunus armeniaca</name>
    <name type="common">Apricot</name>
    <name type="synonym">Armeniaca vulgaris</name>
    <dbReference type="NCBI Taxonomy" id="36596"/>
    <lineage>
        <taxon>Eukaryota</taxon>
        <taxon>Viridiplantae</taxon>
        <taxon>Streptophyta</taxon>
        <taxon>Embryophyta</taxon>
        <taxon>Tracheophyta</taxon>
        <taxon>Spermatophyta</taxon>
        <taxon>Magnoliopsida</taxon>
        <taxon>eudicotyledons</taxon>
        <taxon>Gunneridae</taxon>
        <taxon>Pentapetalae</taxon>
        <taxon>rosids</taxon>
        <taxon>fabids</taxon>
        <taxon>Rosales</taxon>
        <taxon>Rosaceae</taxon>
        <taxon>Amygdaloideae</taxon>
        <taxon>Amygdaleae</taxon>
        <taxon>Prunus</taxon>
    </lineage>
</organism>
<dbReference type="Pfam" id="PF17177">
    <property type="entry name" value="PPR_long"/>
    <property type="match status" value="1"/>
</dbReference>
<sequence>MQMVKTKKAMGQAEVNKQAILRTFGDDKSSLLDHFERLSVELKLNQAMLRRSLSEPTQIRSQQPLLICQAPSESEPPPPPLVTKKRRGSGFSKVLKKMIKPILSRMSAKKKEIPDAKDPRTHNKRTQHGKLLVFAALSCSATNPTGTTPLNVVSLADKTHQSYPKDYGLQSSIEEPKLDFDSIASRLQVQRFIDRIKALPFRETSVILGIFEQDGCFQTVSEFNALLMALVIAKEPDIALSLFNEVSAYGLVPDSLTFSIMIRCYCEKNDLDEAIRVLVHMVENGFYPNAATITVLINSLCKRGRLQRALEVLEVMGRIGCKPTVQIYNCLLKGLCYVGRVEDAYEMLMRIKKDAIKPDIYTFTAVMDGFCKVGRSDEAMELLDEAVEMGLTPDVVTFNTLFNGYCKEGRPMEGLNVLKQMKERNCNPDCITYSTLLHGLLKWGKTRNALRVYKEMVENGVEVDGRLMNNLVRGLCRRSRKEKDLLEDAHEVFEKMQNEVLGIDASTYGLMIQTLCMEKKMDAAVVCLQEMIGMGYSPWIITFNNVIKTLCVEGKVTEALLVLSIMYEGGRGTNGISYNPLIHGLNRRGSFLGGCSVYGAAVKRGSGTLTIAPVSRVAGFDPPASKVQLEDAASLIVDNKELRRLVIDRSLSLLKPKKSIRRPFCT</sequence>
<dbReference type="NCBIfam" id="TIGR00756">
    <property type="entry name" value="PPR"/>
    <property type="match status" value="7"/>
</dbReference>
<feature type="region of interest" description="Disordered" evidence="3">
    <location>
        <begin position="69"/>
        <end position="88"/>
    </location>
</feature>
<evidence type="ECO:0000259" key="4">
    <source>
        <dbReference type="Pfam" id="PF17177"/>
    </source>
</evidence>
<dbReference type="Pfam" id="PF01535">
    <property type="entry name" value="PPR"/>
    <property type="match status" value="1"/>
</dbReference>
<dbReference type="InterPro" id="IPR002885">
    <property type="entry name" value="PPR_rpt"/>
</dbReference>
<evidence type="ECO:0000313" key="5">
    <source>
        <dbReference type="EMBL" id="CAB4284946.1"/>
    </source>
</evidence>
<feature type="repeat" description="PPR" evidence="2">
    <location>
        <begin position="504"/>
        <end position="538"/>
    </location>
</feature>
<dbReference type="InterPro" id="IPR051222">
    <property type="entry name" value="PPR/CCM1_RNA-binding"/>
</dbReference>
<feature type="repeat" description="PPR" evidence="2">
    <location>
        <begin position="324"/>
        <end position="358"/>
    </location>
</feature>
<dbReference type="PROSITE" id="PS51375">
    <property type="entry name" value="PPR"/>
    <property type="match status" value="7"/>
</dbReference>
<dbReference type="AlphaFoldDB" id="A0A6J5V7D1"/>
<gene>
    <name evidence="5" type="ORF">CURHAP_LOCUS40610</name>
</gene>
<feature type="repeat" description="PPR" evidence="2">
    <location>
        <begin position="254"/>
        <end position="288"/>
    </location>
</feature>
<accession>A0A6J5V7D1</accession>
<feature type="repeat" description="PPR" evidence="2">
    <location>
        <begin position="289"/>
        <end position="323"/>
    </location>
</feature>
<reference evidence="5 6" key="1">
    <citation type="submission" date="2020-05" db="EMBL/GenBank/DDBJ databases">
        <authorList>
            <person name="Campoy J."/>
            <person name="Schneeberger K."/>
            <person name="Spophaly S."/>
        </authorList>
    </citation>
    <scope>NUCLEOTIDE SEQUENCE [LARGE SCALE GENOMIC DNA]</scope>
    <source>
        <strain evidence="5">PruArmRojPasFocal</strain>
    </source>
</reference>
<dbReference type="Pfam" id="PF13041">
    <property type="entry name" value="PPR_2"/>
    <property type="match status" value="3"/>
</dbReference>